<keyword evidence="3" id="KW-0285">Flavoprotein</keyword>
<dbReference type="PRINTS" id="PR00411">
    <property type="entry name" value="PNDRDTASEI"/>
</dbReference>
<dbReference type="InterPro" id="IPR050260">
    <property type="entry name" value="FAD-bd_OxRdtase"/>
</dbReference>
<dbReference type="RefSeq" id="WP_123209426.1">
    <property type="nucleotide sequence ID" value="NZ_JBHTHO010000021.1"/>
</dbReference>
<dbReference type="Pfam" id="PF07992">
    <property type="entry name" value="Pyr_redox_2"/>
    <property type="match status" value="1"/>
</dbReference>
<evidence type="ECO:0000256" key="3">
    <source>
        <dbReference type="ARBA" id="ARBA00022630"/>
    </source>
</evidence>
<dbReference type="PANTHER" id="PTHR43429:SF1">
    <property type="entry name" value="NAD(P)H SULFUR OXIDOREDUCTASE (COA-DEPENDENT)"/>
    <property type="match status" value="1"/>
</dbReference>
<keyword evidence="6" id="KW-0676">Redox-active center</keyword>
<evidence type="ECO:0000256" key="1">
    <source>
        <dbReference type="ARBA" id="ARBA00001974"/>
    </source>
</evidence>
<dbReference type="Pfam" id="PF00581">
    <property type="entry name" value="Rhodanese"/>
    <property type="match status" value="1"/>
</dbReference>
<keyword evidence="5" id="KW-0560">Oxidoreductase</keyword>
<dbReference type="Gene3D" id="3.40.250.10">
    <property type="entry name" value="Rhodanese-like domain"/>
    <property type="match status" value="1"/>
</dbReference>
<dbReference type="PRINTS" id="PR00368">
    <property type="entry name" value="FADPNR"/>
</dbReference>
<organism evidence="8 9">
    <name type="scientific">Slackia equolifaciens</name>
    <dbReference type="NCBI Taxonomy" id="498718"/>
    <lineage>
        <taxon>Bacteria</taxon>
        <taxon>Bacillati</taxon>
        <taxon>Actinomycetota</taxon>
        <taxon>Coriobacteriia</taxon>
        <taxon>Eggerthellales</taxon>
        <taxon>Eggerthellaceae</taxon>
        <taxon>Slackia</taxon>
    </lineage>
</organism>
<dbReference type="GO" id="GO:0016491">
    <property type="term" value="F:oxidoreductase activity"/>
    <property type="evidence" value="ECO:0007669"/>
    <property type="project" value="UniProtKB-KW"/>
</dbReference>
<protein>
    <submittedName>
        <fullName evidence="8">CoA-disulfide reductase</fullName>
    </submittedName>
</protein>
<evidence type="ECO:0000256" key="5">
    <source>
        <dbReference type="ARBA" id="ARBA00023002"/>
    </source>
</evidence>
<evidence type="ECO:0000313" key="9">
    <source>
        <dbReference type="Proteomes" id="UP000269591"/>
    </source>
</evidence>
<dbReference type="InterPro" id="IPR001763">
    <property type="entry name" value="Rhodanese-like_dom"/>
</dbReference>
<evidence type="ECO:0000256" key="6">
    <source>
        <dbReference type="ARBA" id="ARBA00023284"/>
    </source>
</evidence>
<dbReference type="Proteomes" id="UP000269591">
    <property type="component" value="Unassembled WGS sequence"/>
</dbReference>
<name>A0A3N0AUU8_9ACTN</name>
<evidence type="ECO:0000313" key="8">
    <source>
        <dbReference type="EMBL" id="RNL38410.1"/>
    </source>
</evidence>
<comment type="cofactor">
    <cofactor evidence="1">
        <name>FAD</name>
        <dbReference type="ChEBI" id="CHEBI:57692"/>
    </cofactor>
</comment>
<keyword evidence="4" id="KW-0274">FAD</keyword>
<feature type="domain" description="Rhodanese" evidence="7">
    <location>
        <begin position="478"/>
        <end position="560"/>
    </location>
</feature>
<comment type="similarity">
    <text evidence="2">Belongs to the class-III pyridine nucleotide-disulfide oxidoreductase family.</text>
</comment>
<dbReference type="OrthoDB" id="9802028at2"/>
<dbReference type="SMART" id="SM00450">
    <property type="entry name" value="RHOD"/>
    <property type="match status" value="1"/>
</dbReference>
<dbReference type="InterPro" id="IPR036873">
    <property type="entry name" value="Rhodanese-like_dom_sf"/>
</dbReference>
<dbReference type="SUPFAM" id="SSF52821">
    <property type="entry name" value="Rhodanese/Cell cycle control phosphatase"/>
    <property type="match status" value="1"/>
</dbReference>
<dbReference type="AlphaFoldDB" id="A0A3N0AUU8"/>
<dbReference type="Gene3D" id="3.50.50.60">
    <property type="entry name" value="FAD/NAD(P)-binding domain"/>
    <property type="match status" value="2"/>
</dbReference>
<evidence type="ECO:0000259" key="7">
    <source>
        <dbReference type="PROSITE" id="PS50206"/>
    </source>
</evidence>
<dbReference type="PROSITE" id="PS50206">
    <property type="entry name" value="RHODANESE_3"/>
    <property type="match status" value="1"/>
</dbReference>
<proteinExistence type="inferred from homology"/>
<keyword evidence="9" id="KW-1185">Reference proteome</keyword>
<dbReference type="SUPFAM" id="SSF55424">
    <property type="entry name" value="FAD/NAD-linked reductases, dimerisation (C-terminal) domain"/>
    <property type="match status" value="1"/>
</dbReference>
<dbReference type="SUPFAM" id="SSF51905">
    <property type="entry name" value="FAD/NAD(P)-binding domain"/>
    <property type="match status" value="2"/>
</dbReference>
<dbReference type="EMBL" id="QIBX01000018">
    <property type="protein sequence ID" value="RNL38410.1"/>
    <property type="molecule type" value="Genomic_DNA"/>
</dbReference>
<dbReference type="InterPro" id="IPR016156">
    <property type="entry name" value="FAD/NAD-linked_Rdtase_dimer_sf"/>
</dbReference>
<sequence>MKVLIIGGVAGGATAAARLRRLDETAEIVVIERTGYVSYANCGLPYYVGGAIKDRAKLTLQTPESFRSRFNVDVRVRQEAVAIDRAAKTVAIRRLEDGSEYAESYDKLILSPGAKATVPDLPGMDAKRLFTLRTVEDTFAIADFIEREHPRTATVVGAGFIGLEMAENLTERGIKVTVLQRGGHAMPTLDGDMAALVHNALREHGVTLMLGAGVTGFEEREDGGMRTLLKSAAPVDSDMVLLSVGVTPESDLARDAGLDLGLRGAIKVDEHMRTSDPDIYAVGDAVQVKNFATGDAALIALAGPANKQGRIAADNICGIPRAFKGSQGSSVMKLFDGTVASTGLTCKAAEAAGLGFDYVLLAPANHATYYPGSSSMTLKVVFERSSGRILGAQAVGREGVEKRIDVIATAMRARMTASDLTELDLCYAPPYSSAKDPVNMAGYIIENVLEGRVRQVTWDDVAAVAEKGIRDADEAESPRPPLVLLDCRTDGEFARSHIEGALHIPLDDLRDRLDLLSPDWEIWVYCQSGLRSYVACRILEQHGFSCANIAGGYGFYEQTALDRSVRTDGVGPCGMAAE</sequence>
<dbReference type="Pfam" id="PF02852">
    <property type="entry name" value="Pyr_redox_dim"/>
    <property type="match status" value="1"/>
</dbReference>
<evidence type="ECO:0000256" key="4">
    <source>
        <dbReference type="ARBA" id="ARBA00022827"/>
    </source>
</evidence>
<accession>A0A3N0AUU8</accession>
<gene>
    <name evidence="8" type="ORF">DMP06_09100</name>
</gene>
<dbReference type="InterPro" id="IPR004099">
    <property type="entry name" value="Pyr_nucl-diS_OxRdtase_dimer"/>
</dbReference>
<evidence type="ECO:0000256" key="2">
    <source>
        <dbReference type="ARBA" id="ARBA00009130"/>
    </source>
</evidence>
<dbReference type="PANTHER" id="PTHR43429">
    <property type="entry name" value="PYRIDINE NUCLEOTIDE-DISULFIDE OXIDOREDUCTASE DOMAIN-CONTAINING"/>
    <property type="match status" value="1"/>
</dbReference>
<comment type="caution">
    <text evidence="8">The sequence shown here is derived from an EMBL/GenBank/DDBJ whole genome shotgun (WGS) entry which is preliminary data.</text>
</comment>
<dbReference type="InterPro" id="IPR023753">
    <property type="entry name" value="FAD/NAD-binding_dom"/>
</dbReference>
<dbReference type="InterPro" id="IPR036188">
    <property type="entry name" value="FAD/NAD-bd_sf"/>
</dbReference>
<reference evidence="9" key="1">
    <citation type="submission" date="2018-05" db="EMBL/GenBank/DDBJ databases">
        <title>Genome Sequencing of selected type strains of the family Eggerthellaceae.</title>
        <authorList>
            <person name="Danylec N."/>
            <person name="Stoll D.A."/>
            <person name="Doetsch A."/>
            <person name="Huch M."/>
        </authorList>
    </citation>
    <scope>NUCLEOTIDE SEQUENCE [LARGE SCALE GENOMIC DNA]</scope>
    <source>
        <strain evidence="9">DSM 24851</strain>
    </source>
</reference>